<sequence>MSVFKPGNVALISGGASGIGRAIANLCLANGMNVAIVDSNIVATKEFVASSKEKYPSATIDGYQEDASNPRAWSLLKKDFIKRFHRIDFLVLNAAIHTKSDWKDPTSFTKTMDVNYFGYLNGISTFFDEITASTVENPKVVVLTGSKQGITNPPGNPAYNASKAAIKSIAESLHFDLRDNATTHVHLLVPGWTYTGMTGSAGDKGKPSGAWTAEQVADYLAEKMEKGEFYVICPDNEVNEATDKKRMAWAAGDVIERRPPLSRWRDDWKEKAAAEIHGAVLHRLTALAIGYSAQCRLHGPRVMDAKITLSGECNCR</sequence>
<dbReference type="InterPro" id="IPR020904">
    <property type="entry name" value="Sc_DH/Rdtase_CS"/>
</dbReference>
<dbReference type="PRINTS" id="PR00081">
    <property type="entry name" value="GDHRDH"/>
</dbReference>
<dbReference type="AlphaFoldDB" id="A0A7C8QIU3"/>
<organism evidence="4 5">
    <name type="scientific">Orbilia oligospora</name>
    <name type="common">Nematode-trapping fungus</name>
    <name type="synonym">Arthrobotrys oligospora</name>
    <dbReference type="NCBI Taxonomy" id="2813651"/>
    <lineage>
        <taxon>Eukaryota</taxon>
        <taxon>Fungi</taxon>
        <taxon>Dikarya</taxon>
        <taxon>Ascomycota</taxon>
        <taxon>Pezizomycotina</taxon>
        <taxon>Orbiliomycetes</taxon>
        <taxon>Orbiliales</taxon>
        <taxon>Orbiliaceae</taxon>
        <taxon>Orbilia</taxon>
    </lineage>
</organism>
<comment type="caution">
    <text evidence="4">The sequence shown here is derived from an EMBL/GenBank/DDBJ whole genome shotgun (WGS) entry which is preliminary data.</text>
</comment>
<keyword evidence="3" id="KW-0560">Oxidoreductase</keyword>
<dbReference type="PANTHER" id="PTHR43008:SF7">
    <property type="entry name" value="SHORT CHAIN DEHYDROGENASE_REDUCTASE (AFU_ORTHOLOGUE AFUA_2G00830)"/>
    <property type="match status" value="1"/>
</dbReference>
<dbReference type="CDD" id="cd05233">
    <property type="entry name" value="SDR_c"/>
    <property type="match status" value="1"/>
</dbReference>
<evidence type="ECO:0000256" key="1">
    <source>
        <dbReference type="ARBA" id="ARBA00006484"/>
    </source>
</evidence>
<dbReference type="GO" id="GO:0050664">
    <property type="term" value="F:oxidoreductase activity, acting on NAD(P)H, oxygen as acceptor"/>
    <property type="evidence" value="ECO:0007669"/>
    <property type="project" value="TreeGrafter"/>
</dbReference>
<dbReference type="Gene3D" id="3.40.50.720">
    <property type="entry name" value="NAD(P)-binding Rossmann-like Domain"/>
    <property type="match status" value="1"/>
</dbReference>
<evidence type="ECO:0000313" key="5">
    <source>
        <dbReference type="Proteomes" id="UP000483672"/>
    </source>
</evidence>
<dbReference type="SUPFAM" id="SSF51735">
    <property type="entry name" value="NAD(P)-binding Rossmann-fold domains"/>
    <property type="match status" value="1"/>
</dbReference>
<keyword evidence="2" id="KW-0521">NADP</keyword>
<evidence type="ECO:0000256" key="2">
    <source>
        <dbReference type="ARBA" id="ARBA00022857"/>
    </source>
</evidence>
<dbReference type="InterPro" id="IPR002347">
    <property type="entry name" value="SDR_fam"/>
</dbReference>
<comment type="similarity">
    <text evidence="1">Belongs to the short-chain dehydrogenases/reductases (SDR) family.</text>
</comment>
<proteinExistence type="inferred from homology"/>
<dbReference type="PANTHER" id="PTHR43008">
    <property type="entry name" value="BENZIL REDUCTASE"/>
    <property type="match status" value="1"/>
</dbReference>
<dbReference type="PROSITE" id="PS00061">
    <property type="entry name" value="ADH_SHORT"/>
    <property type="match status" value="1"/>
</dbReference>
<dbReference type="GO" id="GO:0016616">
    <property type="term" value="F:oxidoreductase activity, acting on the CH-OH group of donors, NAD or NADP as acceptor"/>
    <property type="evidence" value="ECO:0007669"/>
    <property type="project" value="UniProtKB-ARBA"/>
</dbReference>
<dbReference type="Pfam" id="PF00106">
    <property type="entry name" value="adh_short"/>
    <property type="match status" value="1"/>
</dbReference>
<accession>A0A7C8QIU3</accession>
<dbReference type="InterPro" id="IPR036291">
    <property type="entry name" value="NAD(P)-bd_dom_sf"/>
</dbReference>
<name>A0A7C8QIU3_ORBOL</name>
<dbReference type="EMBL" id="WIPF01000091">
    <property type="protein sequence ID" value="KAF3210920.1"/>
    <property type="molecule type" value="Genomic_DNA"/>
</dbReference>
<evidence type="ECO:0000256" key="3">
    <source>
        <dbReference type="ARBA" id="ARBA00023002"/>
    </source>
</evidence>
<dbReference type="Proteomes" id="UP000483672">
    <property type="component" value="Unassembled WGS sequence"/>
</dbReference>
<gene>
    <name evidence="4" type="ORF">TWF191_011039</name>
</gene>
<reference evidence="4 5" key="1">
    <citation type="submission" date="2019-06" db="EMBL/GenBank/DDBJ databases">
        <authorList>
            <person name="Palmer J.M."/>
        </authorList>
    </citation>
    <scope>NUCLEOTIDE SEQUENCE [LARGE SCALE GENOMIC DNA]</scope>
    <source>
        <strain evidence="4 5">TWF191</strain>
    </source>
</reference>
<protein>
    <submittedName>
        <fullName evidence="4">Uncharacterized protein</fullName>
    </submittedName>
</protein>
<evidence type="ECO:0000313" key="4">
    <source>
        <dbReference type="EMBL" id="KAF3210920.1"/>
    </source>
</evidence>